<dbReference type="InterPro" id="IPR032710">
    <property type="entry name" value="NTF2-like_dom_sf"/>
</dbReference>
<dbReference type="Proteomes" id="UP000502928">
    <property type="component" value="Chromosome"/>
</dbReference>
<evidence type="ECO:0008006" key="3">
    <source>
        <dbReference type="Google" id="ProtNLM"/>
    </source>
</evidence>
<protein>
    <recommendedName>
        <fullName evidence="3">Nuclear transport factor 2 family protein</fullName>
    </recommendedName>
</protein>
<reference evidence="1 2" key="1">
    <citation type="submission" date="2020-02" db="EMBL/GenBank/DDBJ databases">
        <title>Complete genome of Muricauda sp. 501str8.</title>
        <authorList>
            <person name="Dong B."/>
            <person name="Zhu S."/>
            <person name="Yang J."/>
            <person name="Chen J."/>
        </authorList>
    </citation>
    <scope>NUCLEOTIDE SEQUENCE [LARGE SCALE GENOMIC DNA]</scope>
    <source>
        <strain evidence="1 2">501str8</strain>
    </source>
</reference>
<evidence type="ECO:0000313" key="2">
    <source>
        <dbReference type="Proteomes" id="UP000502928"/>
    </source>
</evidence>
<gene>
    <name evidence="1" type="ORF">GVT53_04300</name>
</gene>
<dbReference type="KEGG" id="mut:GVT53_04300"/>
<dbReference type="AlphaFoldDB" id="A0A6G7J0A7"/>
<accession>A0A6G7J0A7</accession>
<dbReference type="RefSeq" id="WP_166247588.1">
    <property type="nucleotide sequence ID" value="NZ_CP049616.1"/>
</dbReference>
<sequence>MANTVLASLMEENLNKVWSERNKAIRLSAIQALYGTDSGLFHVGHRTHGHQAINDSVTEVLKHMPEEFVFRLLKPVVINNNIGRLLWGIGPKGGAPVQTGMDIAIFQNDKIQALYVFLD</sequence>
<dbReference type="Gene3D" id="3.10.450.50">
    <property type="match status" value="1"/>
</dbReference>
<evidence type="ECO:0000313" key="1">
    <source>
        <dbReference type="EMBL" id="QII43927.1"/>
    </source>
</evidence>
<keyword evidence="2" id="KW-1185">Reference proteome</keyword>
<name>A0A6G7J0A7_9FLAO</name>
<organism evidence="1 2">
    <name type="scientific">Flagellimonas oceani</name>
    <dbReference type="NCBI Taxonomy" id="2698672"/>
    <lineage>
        <taxon>Bacteria</taxon>
        <taxon>Pseudomonadati</taxon>
        <taxon>Bacteroidota</taxon>
        <taxon>Flavobacteriia</taxon>
        <taxon>Flavobacteriales</taxon>
        <taxon>Flavobacteriaceae</taxon>
        <taxon>Flagellimonas</taxon>
    </lineage>
</organism>
<dbReference type="EMBL" id="CP049616">
    <property type="protein sequence ID" value="QII43927.1"/>
    <property type="molecule type" value="Genomic_DNA"/>
</dbReference>
<dbReference type="SUPFAM" id="SSF54427">
    <property type="entry name" value="NTF2-like"/>
    <property type="match status" value="1"/>
</dbReference>
<proteinExistence type="predicted"/>